<evidence type="ECO:0000256" key="4">
    <source>
        <dbReference type="ARBA" id="ARBA00022989"/>
    </source>
</evidence>
<sequence>MGIPVNKVVLIPLLGYVFYEIYTIFEFCQAPVVDESSADAVRWDLHEVSALDVSLFLSTLERRPKVPVKSSTHYLFLGVFEGIDPSDETLEVDAKELSLHLPRHFYDNVTIYLHGVATRSGTRDSVVRHETVKISRFVLQPSRKLPTRSLLTESVEDLPAPGQPISSLPAVVEVGFVQEPRPLNRTLLIQKGLMTGKDLRLPLNVNTLISPRDEYQPLEGEGNVSFTLRYRSVGLAYWTMAREISKAFDQAETTMSINEYDVDSFKQMIGGSTPLKVILVYSIAILHLVFEYLAFASDITFWRAKTSFEGLSSSTVAMQAGINIIMFFYVQEQRQTKFILYMLAGRFCLHLWKLRKLTTFRRCSGFPFVSWVNRGGVESGLEELQEIDLDEQRCMRWLMIVLFPLIVTFSIYRLATQKYRSWYSWFVLTLAICAQMGGFVVMTPQVFMNYRLKSVEHLPWKALTYQAINTFIDDIFMMCIRMPEVQKYSVFRDDIIFVICCYQRWLYRKPKQVAPGDAPVEEKAKED</sequence>
<keyword evidence="3 6" id="KW-0812">Transmembrane</keyword>
<proteinExistence type="inferred from homology"/>
<dbReference type="InterPro" id="IPR008429">
    <property type="entry name" value="CLPTM1"/>
</dbReference>
<protein>
    <recommendedName>
        <fullName evidence="8">Cleft lip and palate transmembrane protein 1-like protein</fullName>
    </recommendedName>
</protein>
<feature type="transmembrane region" description="Helical" evidence="6">
    <location>
        <begin position="308"/>
        <end position="330"/>
    </location>
</feature>
<comment type="subcellular location">
    <subcellularLocation>
        <location evidence="1">Membrane</location>
        <topology evidence="1">Multi-pass membrane protein</topology>
    </subcellularLocation>
</comment>
<comment type="similarity">
    <text evidence="2">Belongs to the CLPTM1 family.</text>
</comment>
<dbReference type="AlphaFoldDB" id="A0A7S1A7Z8"/>
<evidence type="ECO:0000256" key="2">
    <source>
        <dbReference type="ARBA" id="ARBA00009310"/>
    </source>
</evidence>
<dbReference type="GO" id="GO:0012505">
    <property type="term" value="C:endomembrane system"/>
    <property type="evidence" value="ECO:0007669"/>
    <property type="project" value="TreeGrafter"/>
</dbReference>
<feature type="transmembrane region" description="Helical" evidence="6">
    <location>
        <begin position="397"/>
        <end position="416"/>
    </location>
</feature>
<dbReference type="GO" id="GO:0016020">
    <property type="term" value="C:membrane"/>
    <property type="evidence" value="ECO:0007669"/>
    <property type="project" value="UniProtKB-SubCell"/>
</dbReference>
<keyword evidence="4 6" id="KW-1133">Transmembrane helix</keyword>
<dbReference type="PANTHER" id="PTHR21347">
    <property type="entry name" value="CLEFT LIP AND PALATE ASSOCIATED TRANSMEMBRANE PROTEIN-RELATED"/>
    <property type="match status" value="1"/>
</dbReference>
<name>A0A7S1A7Z8_NOCSC</name>
<evidence type="ECO:0000256" key="5">
    <source>
        <dbReference type="ARBA" id="ARBA00023136"/>
    </source>
</evidence>
<evidence type="ECO:0000256" key="1">
    <source>
        <dbReference type="ARBA" id="ARBA00004141"/>
    </source>
</evidence>
<evidence type="ECO:0008006" key="8">
    <source>
        <dbReference type="Google" id="ProtNLM"/>
    </source>
</evidence>
<dbReference type="EMBL" id="HBFQ01027095">
    <property type="protein sequence ID" value="CAD8844821.1"/>
    <property type="molecule type" value="Transcribed_RNA"/>
</dbReference>
<accession>A0A7S1A7Z8</accession>
<evidence type="ECO:0000256" key="6">
    <source>
        <dbReference type="SAM" id="Phobius"/>
    </source>
</evidence>
<keyword evidence="5 6" id="KW-0472">Membrane</keyword>
<evidence type="ECO:0000256" key="3">
    <source>
        <dbReference type="ARBA" id="ARBA00022692"/>
    </source>
</evidence>
<reference evidence="7" key="1">
    <citation type="submission" date="2021-01" db="EMBL/GenBank/DDBJ databases">
        <authorList>
            <person name="Corre E."/>
            <person name="Pelletier E."/>
            <person name="Niang G."/>
            <person name="Scheremetjew M."/>
            <person name="Finn R."/>
            <person name="Kale V."/>
            <person name="Holt S."/>
            <person name="Cochrane G."/>
            <person name="Meng A."/>
            <person name="Brown T."/>
            <person name="Cohen L."/>
        </authorList>
    </citation>
    <scope>NUCLEOTIDE SEQUENCE</scope>
</reference>
<dbReference type="PANTHER" id="PTHR21347:SF0">
    <property type="entry name" value="LIPID SCRAMBLASE CLPTM1L"/>
    <property type="match status" value="1"/>
</dbReference>
<feature type="transmembrane region" description="Helical" evidence="6">
    <location>
        <begin position="278"/>
        <end position="296"/>
    </location>
</feature>
<gene>
    <name evidence="7" type="ORF">NSCI0253_LOCUS19171</name>
</gene>
<feature type="transmembrane region" description="Helical" evidence="6">
    <location>
        <begin position="422"/>
        <end position="443"/>
    </location>
</feature>
<dbReference type="Pfam" id="PF05602">
    <property type="entry name" value="CLPTM1"/>
    <property type="match status" value="1"/>
</dbReference>
<evidence type="ECO:0000313" key="7">
    <source>
        <dbReference type="EMBL" id="CAD8844821.1"/>
    </source>
</evidence>
<organism evidence="7">
    <name type="scientific">Noctiluca scintillans</name>
    <name type="common">Sea sparkle</name>
    <name type="synonym">Red tide dinoflagellate</name>
    <dbReference type="NCBI Taxonomy" id="2966"/>
    <lineage>
        <taxon>Eukaryota</taxon>
        <taxon>Sar</taxon>
        <taxon>Alveolata</taxon>
        <taxon>Dinophyceae</taxon>
        <taxon>Noctilucales</taxon>
        <taxon>Noctilucaceae</taxon>
        <taxon>Noctiluca</taxon>
    </lineage>
</organism>